<evidence type="ECO:0000313" key="3">
    <source>
        <dbReference type="Proteomes" id="UP001165685"/>
    </source>
</evidence>
<gene>
    <name evidence="2" type="ORF">O4U47_03995</name>
</gene>
<feature type="compositionally biased region" description="Low complexity" evidence="1">
    <location>
        <begin position="55"/>
        <end position="66"/>
    </location>
</feature>
<proteinExistence type="predicted"/>
<dbReference type="RefSeq" id="WP_270676154.1">
    <property type="nucleotide sequence ID" value="NZ_JAQFWP010000005.1"/>
</dbReference>
<feature type="region of interest" description="Disordered" evidence="1">
    <location>
        <begin position="52"/>
        <end position="102"/>
    </location>
</feature>
<dbReference type="PROSITE" id="PS51257">
    <property type="entry name" value="PROKAR_LIPOPROTEIN"/>
    <property type="match status" value="1"/>
</dbReference>
<sequence length="180" mass="17862">MPADHRDARPDRRAHRPAAAAALAAACALAAAGCGTPRPDTAGLEARIAADRAAEASAAPEPAPSAMRFAPGSAACEPRASTALPGAWETSAPREPVDGDSAPIGLRDAEGGADLAVRAEVAGPGGALGGADARAAGDTWAELEFPGDFGAAAPEKGTYTVVWSSAEDGAFISCDGFRVK</sequence>
<evidence type="ECO:0008006" key="4">
    <source>
        <dbReference type="Google" id="ProtNLM"/>
    </source>
</evidence>
<reference evidence="2" key="1">
    <citation type="submission" date="2023-01" db="EMBL/GenBank/DDBJ databases">
        <title>Draft genome sequence of Nocardiopsis sp. LSu2-4 isolated from halophytes.</title>
        <authorList>
            <person name="Duangmal K."/>
            <person name="Chantavorakit T."/>
        </authorList>
    </citation>
    <scope>NUCLEOTIDE SEQUENCE</scope>
    <source>
        <strain evidence="2">LSu2-4</strain>
    </source>
</reference>
<dbReference type="Proteomes" id="UP001165685">
    <property type="component" value="Unassembled WGS sequence"/>
</dbReference>
<protein>
    <recommendedName>
        <fullName evidence="4">Lipoprotein</fullName>
    </recommendedName>
</protein>
<accession>A0ABT4TG34</accession>
<evidence type="ECO:0000313" key="2">
    <source>
        <dbReference type="EMBL" id="MDA2803662.1"/>
    </source>
</evidence>
<name>A0ABT4TG34_9ACTN</name>
<dbReference type="EMBL" id="JAQFWP010000005">
    <property type="protein sequence ID" value="MDA2803662.1"/>
    <property type="molecule type" value="Genomic_DNA"/>
</dbReference>
<evidence type="ECO:0000256" key="1">
    <source>
        <dbReference type="SAM" id="MobiDB-lite"/>
    </source>
</evidence>
<comment type="caution">
    <text evidence="2">The sequence shown here is derived from an EMBL/GenBank/DDBJ whole genome shotgun (WGS) entry which is preliminary data.</text>
</comment>
<keyword evidence="3" id="KW-1185">Reference proteome</keyword>
<organism evidence="2 3">
    <name type="scientific">Nocardiopsis suaedae</name>
    <dbReference type="NCBI Taxonomy" id="3018444"/>
    <lineage>
        <taxon>Bacteria</taxon>
        <taxon>Bacillati</taxon>
        <taxon>Actinomycetota</taxon>
        <taxon>Actinomycetes</taxon>
        <taxon>Streptosporangiales</taxon>
        <taxon>Nocardiopsidaceae</taxon>
        <taxon>Nocardiopsis</taxon>
    </lineage>
</organism>